<dbReference type="SUPFAM" id="SSF51905">
    <property type="entry name" value="FAD/NAD(P)-binding domain"/>
    <property type="match status" value="1"/>
</dbReference>
<evidence type="ECO:0000313" key="7">
    <source>
        <dbReference type="EMBL" id="KAH7117565.1"/>
    </source>
</evidence>
<evidence type="ECO:0000256" key="5">
    <source>
        <dbReference type="ARBA" id="ARBA00023033"/>
    </source>
</evidence>
<feature type="domain" description="FAD-binding" evidence="6">
    <location>
        <begin position="309"/>
        <end position="362"/>
    </location>
</feature>
<reference evidence="7" key="1">
    <citation type="journal article" date="2021" name="Nat. Commun.">
        <title>Genetic determinants of endophytism in the Arabidopsis root mycobiome.</title>
        <authorList>
            <person name="Mesny F."/>
            <person name="Miyauchi S."/>
            <person name="Thiergart T."/>
            <person name="Pickel B."/>
            <person name="Atanasova L."/>
            <person name="Karlsson M."/>
            <person name="Huettel B."/>
            <person name="Barry K.W."/>
            <person name="Haridas S."/>
            <person name="Chen C."/>
            <person name="Bauer D."/>
            <person name="Andreopoulos W."/>
            <person name="Pangilinan J."/>
            <person name="LaButti K."/>
            <person name="Riley R."/>
            <person name="Lipzen A."/>
            <person name="Clum A."/>
            <person name="Drula E."/>
            <person name="Henrissat B."/>
            <person name="Kohler A."/>
            <person name="Grigoriev I.V."/>
            <person name="Martin F.M."/>
            <person name="Hacquard S."/>
        </authorList>
    </citation>
    <scope>NUCLEOTIDE SEQUENCE</scope>
    <source>
        <strain evidence="7">MPI-CAGE-CH-0243</strain>
    </source>
</reference>
<dbReference type="Pfam" id="PF01494">
    <property type="entry name" value="FAD_binding_3"/>
    <property type="match status" value="2"/>
</dbReference>
<dbReference type="OrthoDB" id="47494at2759"/>
<keyword evidence="8" id="KW-1185">Reference proteome</keyword>
<dbReference type="GO" id="GO:0004497">
    <property type="term" value="F:monooxygenase activity"/>
    <property type="evidence" value="ECO:0007669"/>
    <property type="project" value="UniProtKB-KW"/>
</dbReference>
<dbReference type="AlphaFoldDB" id="A0A9P9DDU3"/>
<protein>
    <submittedName>
        <fullName evidence="7">FAD-binding domain-containing protein</fullName>
    </submittedName>
</protein>
<accession>A0A9P9DDU3</accession>
<dbReference type="Proteomes" id="UP000700596">
    <property type="component" value="Unassembled WGS sequence"/>
</dbReference>
<comment type="cofactor">
    <cofactor evidence="1">
        <name>FAD</name>
        <dbReference type="ChEBI" id="CHEBI:57692"/>
    </cofactor>
</comment>
<dbReference type="PRINTS" id="PR00420">
    <property type="entry name" value="RNGMNOXGNASE"/>
</dbReference>
<keyword evidence="2" id="KW-0285">Flavoprotein</keyword>
<sequence>MDLNLPILIIGGGIVGLTLAQALHKANIPYLVFERDPSLQHDTQGWGLTVHWALPALESCLPPKLFQRLADVQVDKEQGENDTGRFLFLDLKTCEPKFVIPPSKRMRLHRQKLRSLLSEGVRIQYGKTLYNLTQTSGSILAHFDDGTTIEGALLIGADGSSSRTRRLLFAMNPSAGALNPLPVRFMGVTIRLDPFQAQNLRDIDPLLFQGAHPETGTYMWYSTLSTPETNGSKGTGYNEYYEGQLMMSWLYRGPGDDIPATDRERVQRLKFLAQPFDFRLRNAVWDIPDDTKVQVISIQDWLPQRWDNMDSRVTLVGDAAHAMTMFRGEAFNHGIMDAMALGGRIAKAWSNGYDPDRLEEAVEAYEPEMRARTYEAVLLSRQACLDAHDVVGLGVESPLLARRGVE</sequence>
<dbReference type="PANTHER" id="PTHR47178">
    <property type="entry name" value="MONOOXYGENASE, FAD-BINDING"/>
    <property type="match status" value="1"/>
</dbReference>
<feature type="domain" description="FAD-binding" evidence="6">
    <location>
        <begin position="6"/>
        <end position="169"/>
    </location>
</feature>
<dbReference type="PANTHER" id="PTHR47178:SF1">
    <property type="entry name" value="FAD-BINDING DOMAIN-CONTAINING PROTEIN-RELATED"/>
    <property type="match status" value="1"/>
</dbReference>
<evidence type="ECO:0000256" key="1">
    <source>
        <dbReference type="ARBA" id="ARBA00001974"/>
    </source>
</evidence>
<gene>
    <name evidence="7" type="ORF">B0J11DRAFT_552394</name>
</gene>
<evidence type="ECO:0000256" key="4">
    <source>
        <dbReference type="ARBA" id="ARBA00023002"/>
    </source>
</evidence>
<keyword evidence="5" id="KW-0503">Monooxygenase</keyword>
<dbReference type="InterPro" id="IPR002938">
    <property type="entry name" value="FAD-bd"/>
</dbReference>
<evidence type="ECO:0000256" key="2">
    <source>
        <dbReference type="ARBA" id="ARBA00022630"/>
    </source>
</evidence>
<proteinExistence type="predicted"/>
<dbReference type="InterPro" id="IPR036188">
    <property type="entry name" value="FAD/NAD-bd_sf"/>
</dbReference>
<dbReference type="Gene3D" id="3.50.50.60">
    <property type="entry name" value="FAD/NAD(P)-binding domain"/>
    <property type="match status" value="1"/>
</dbReference>
<dbReference type="EMBL" id="JAGMWT010000013">
    <property type="protein sequence ID" value="KAH7117565.1"/>
    <property type="molecule type" value="Genomic_DNA"/>
</dbReference>
<dbReference type="GO" id="GO:0071949">
    <property type="term" value="F:FAD binding"/>
    <property type="evidence" value="ECO:0007669"/>
    <property type="project" value="InterPro"/>
</dbReference>
<keyword evidence="4" id="KW-0560">Oxidoreductase</keyword>
<keyword evidence="3" id="KW-0274">FAD</keyword>
<evidence type="ECO:0000256" key="3">
    <source>
        <dbReference type="ARBA" id="ARBA00022827"/>
    </source>
</evidence>
<organism evidence="7 8">
    <name type="scientific">Dendryphion nanum</name>
    <dbReference type="NCBI Taxonomy" id="256645"/>
    <lineage>
        <taxon>Eukaryota</taxon>
        <taxon>Fungi</taxon>
        <taxon>Dikarya</taxon>
        <taxon>Ascomycota</taxon>
        <taxon>Pezizomycotina</taxon>
        <taxon>Dothideomycetes</taxon>
        <taxon>Pleosporomycetidae</taxon>
        <taxon>Pleosporales</taxon>
        <taxon>Torulaceae</taxon>
        <taxon>Dendryphion</taxon>
    </lineage>
</organism>
<comment type="caution">
    <text evidence="7">The sequence shown here is derived from an EMBL/GenBank/DDBJ whole genome shotgun (WGS) entry which is preliminary data.</text>
</comment>
<evidence type="ECO:0000259" key="6">
    <source>
        <dbReference type="Pfam" id="PF01494"/>
    </source>
</evidence>
<evidence type="ECO:0000313" key="8">
    <source>
        <dbReference type="Proteomes" id="UP000700596"/>
    </source>
</evidence>
<name>A0A9P9DDU3_9PLEO</name>